<dbReference type="EMBL" id="JAQQLF010000021">
    <property type="protein sequence ID" value="MDC7718517.1"/>
    <property type="molecule type" value="Genomic_DNA"/>
</dbReference>
<organism evidence="1 2">
    <name type="scientific">Vogesella aquatica</name>
    <dbReference type="NCBI Taxonomy" id="2984206"/>
    <lineage>
        <taxon>Bacteria</taxon>
        <taxon>Pseudomonadati</taxon>
        <taxon>Pseudomonadota</taxon>
        <taxon>Betaproteobacteria</taxon>
        <taxon>Neisseriales</taxon>
        <taxon>Chromobacteriaceae</taxon>
        <taxon>Vogesella</taxon>
    </lineage>
</organism>
<evidence type="ECO:0008006" key="3">
    <source>
        <dbReference type="Google" id="ProtNLM"/>
    </source>
</evidence>
<dbReference type="InterPro" id="IPR029043">
    <property type="entry name" value="GcvT/YgfZ_C"/>
</dbReference>
<proteinExistence type="predicted"/>
<evidence type="ECO:0000313" key="2">
    <source>
        <dbReference type="Proteomes" id="UP001219956"/>
    </source>
</evidence>
<dbReference type="InterPro" id="IPR017703">
    <property type="entry name" value="YgfZ/GCV_T_CS"/>
</dbReference>
<dbReference type="RefSeq" id="WP_272752759.1">
    <property type="nucleotide sequence ID" value="NZ_JAQQLF010000021.1"/>
</dbReference>
<name>A0ABT5J1J4_9NEIS</name>
<dbReference type="InterPro" id="IPR045179">
    <property type="entry name" value="YgfZ/GcvT"/>
</dbReference>
<dbReference type="SUPFAM" id="SSF101790">
    <property type="entry name" value="Aminomethyltransferase beta-barrel domain"/>
    <property type="match status" value="1"/>
</dbReference>
<gene>
    <name evidence="1" type="ORF">PQU95_15010</name>
</gene>
<dbReference type="NCBIfam" id="TIGR03317">
    <property type="entry name" value="ygfZ_signature"/>
    <property type="match status" value="1"/>
</dbReference>
<reference evidence="1 2" key="1">
    <citation type="submission" date="2023-01" db="EMBL/GenBank/DDBJ databases">
        <title>Novel species of the genus Vogesella isolated from rivers.</title>
        <authorList>
            <person name="Lu H."/>
        </authorList>
    </citation>
    <scope>NUCLEOTIDE SEQUENCE [LARGE SCALE GENOMIC DNA]</scope>
    <source>
        <strain evidence="1 2">DC21W</strain>
    </source>
</reference>
<dbReference type="Gene3D" id="2.40.30.160">
    <property type="match status" value="1"/>
</dbReference>
<dbReference type="PANTHER" id="PTHR22602:SF0">
    <property type="entry name" value="TRANSFERASE CAF17, MITOCHONDRIAL-RELATED"/>
    <property type="match status" value="1"/>
</dbReference>
<sequence length="328" mass="35913">MQQLIEQWLVENQGEITEGDELKLPAYAQQLAAVDAGQAYSLLSKYALLHIHGEDATTFLQGQFSCDVAAIADGGVTLGSYSNAKGRMQASFVLAGVGGQYYLLLRKDIAEGFRRRLGMFVLRAKVKIDAVTEQYALWLQQDAQAVQPALVELDESGLVLSMGHGLVLRLARRLQAMHWQHGRQPVGSAAADYVFIRAGLGWVSQATFEEFVPQMLNLELLGGISFKKGCYPGQEIVARTQYLGKVKRRLYRANVRGASVKEGAAIITASTGEQVIGRVVLAAEMADDSVACLLVLQHTAWEGRPQLQHNPHAVIEKQPLPYILPDAD</sequence>
<evidence type="ECO:0000313" key="1">
    <source>
        <dbReference type="EMBL" id="MDC7718517.1"/>
    </source>
</evidence>
<dbReference type="PANTHER" id="PTHR22602">
    <property type="entry name" value="TRANSFERASE CAF17, MITOCHONDRIAL-RELATED"/>
    <property type="match status" value="1"/>
</dbReference>
<accession>A0ABT5J1J4</accession>
<dbReference type="Gene3D" id="3.30.70.1400">
    <property type="entry name" value="Aminomethyltransferase beta-barrel domains"/>
    <property type="match status" value="1"/>
</dbReference>
<dbReference type="SUPFAM" id="SSF103025">
    <property type="entry name" value="Folate-binding domain"/>
    <property type="match status" value="1"/>
</dbReference>
<comment type="caution">
    <text evidence="1">The sequence shown here is derived from an EMBL/GenBank/DDBJ whole genome shotgun (WGS) entry which is preliminary data.</text>
</comment>
<protein>
    <recommendedName>
        <fullName evidence="3">Aminomethyltransferase folate-binding domain-containing protein</fullName>
    </recommendedName>
</protein>
<dbReference type="Proteomes" id="UP001219956">
    <property type="component" value="Unassembled WGS sequence"/>
</dbReference>
<keyword evidence="2" id="KW-1185">Reference proteome</keyword>